<sequence>MSANRRKGLNMPTVSEIDGKLDELKRQAAALKEQRKVAAAKEREQARKWKAATLAAIGETVLKTLGADWTAIDLEGLQGWLADNAEDIRLMAVTDTRTPMEAKEVLDAFKRSSKPKRTGKPDAVEDVTEMPETIDMAEDEKQADW</sequence>
<evidence type="ECO:0000256" key="2">
    <source>
        <dbReference type="SAM" id="MobiDB-lite"/>
    </source>
</evidence>
<dbReference type="RefSeq" id="WP_129980584.1">
    <property type="nucleotide sequence ID" value="NZ_JADMUL010000003.1"/>
</dbReference>
<protein>
    <submittedName>
        <fullName evidence="3">Uncharacterized protein</fullName>
    </submittedName>
</protein>
<gene>
    <name evidence="3" type="ORF">POG00_02155</name>
</gene>
<dbReference type="EMBL" id="JAQNCK010000004">
    <property type="protein sequence ID" value="MDC0827507.1"/>
    <property type="molecule type" value="Genomic_DNA"/>
</dbReference>
<accession>A0AAW6FQN0</accession>
<dbReference type="AlphaFoldDB" id="A0AAW6FQN0"/>
<evidence type="ECO:0000313" key="3">
    <source>
        <dbReference type="EMBL" id="MDC0827507.1"/>
    </source>
</evidence>
<feature type="coiled-coil region" evidence="1">
    <location>
        <begin position="14"/>
        <end position="44"/>
    </location>
</feature>
<name>A0AAW6FQN0_9FIRM</name>
<feature type="region of interest" description="Disordered" evidence="2">
    <location>
        <begin position="110"/>
        <end position="145"/>
    </location>
</feature>
<comment type="caution">
    <text evidence="3">The sequence shown here is derived from an EMBL/GenBank/DDBJ whole genome shotgun (WGS) entry which is preliminary data.</text>
</comment>
<reference evidence="3" key="1">
    <citation type="submission" date="2023-01" db="EMBL/GenBank/DDBJ databases">
        <title>Human gut microbiome strain richness.</title>
        <authorList>
            <person name="Chen-Liaw A."/>
        </authorList>
    </citation>
    <scope>NUCLEOTIDE SEQUENCE</scope>
    <source>
        <strain evidence="3">D55st1_G4_D55t1_190419</strain>
    </source>
</reference>
<evidence type="ECO:0000313" key="4">
    <source>
        <dbReference type="Proteomes" id="UP001220658"/>
    </source>
</evidence>
<organism evidence="3 4">
    <name type="scientific">Faecalitalea cylindroides</name>
    <dbReference type="NCBI Taxonomy" id="39483"/>
    <lineage>
        <taxon>Bacteria</taxon>
        <taxon>Bacillati</taxon>
        <taxon>Bacillota</taxon>
        <taxon>Erysipelotrichia</taxon>
        <taxon>Erysipelotrichales</taxon>
        <taxon>Erysipelotrichaceae</taxon>
        <taxon>Faecalitalea</taxon>
    </lineage>
</organism>
<dbReference type="Proteomes" id="UP001220658">
    <property type="component" value="Unassembled WGS sequence"/>
</dbReference>
<proteinExistence type="predicted"/>
<keyword evidence="1" id="KW-0175">Coiled coil</keyword>
<evidence type="ECO:0000256" key="1">
    <source>
        <dbReference type="SAM" id="Coils"/>
    </source>
</evidence>